<name>A0ABQ4K8P1_9BACI</name>
<proteinExistence type="predicted"/>
<evidence type="ECO:0000313" key="2">
    <source>
        <dbReference type="Proteomes" id="UP000680279"/>
    </source>
</evidence>
<reference evidence="1 2" key="1">
    <citation type="submission" date="2021-03" db="EMBL/GenBank/DDBJ databases">
        <title>Antimicrobial resistance genes in bacteria isolated from Japanese honey, and their potential for conferring macrolide and lincosamide resistance in the American foulbrood pathogen Paenibacillus larvae.</title>
        <authorList>
            <person name="Okamoto M."/>
            <person name="Kumagai M."/>
            <person name="Kanamori H."/>
            <person name="Takamatsu D."/>
        </authorList>
    </citation>
    <scope>NUCLEOTIDE SEQUENCE [LARGE SCALE GENOMIC DNA]</scope>
    <source>
        <strain evidence="1 2">J1TS3</strain>
    </source>
</reference>
<accession>A0ABQ4K8P1</accession>
<comment type="caution">
    <text evidence="1">The sequence shown here is derived from an EMBL/GenBank/DDBJ whole genome shotgun (WGS) entry which is preliminary data.</text>
</comment>
<sequence length="60" mass="6876">MVGTTQPGSGQVKDEAYIKTCETLKELKQEIKDYMLYYHRLNISMGTKKDDPCSIQRPPP</sequence>
<gene>
    <name evidence="1" type="ORF">J1TS3_32280</name>
</gene>
<evidence type="ECO:0000313" key="1">
    <source>
        <dbReference type="EMBL" id="GIN22094.1"/>
    </source>
</evidence>
<organism evidence="1 2">
    <name type="scientific">Siminovitchia fordii</name>
    <dbReference type="NCBI Taxonomy" id="254759"/>
    <lineage>
        <taxon>Bacteria</taxon>
        <taxon>Bacillati</taxon>
        <taxon>Bacillota</taxon>
        <taxon>Bacilli</taxon>
        <taxon>Bacillales</taxon>
        <taxon>Bacillaceae</taxon>
        <taxon>Siminovitchia</taxon>
    </lineage>
</organism>
<dbReference type="EMBL" id="BOQT01000013">
    <property type="protein sequence ID" value="GIN22094.1"/>
    <property type="molecule type" value="Genomic_DNA"/>
</dbReference>
<protein>
    <submittedName>
        <fullName evidence="1">Uncharacterized protein</fullName>
    </submittedName>
</protein>
<keyword evidence="2" id="KW-1185">Reference proteome</keyword>
<dbReference type="Proteomes" id="UP000680279">
    <property type="component" value="Unassembled WGS sequence"/>
</dbReference>